<dbReference type="Pfam" id="PF08867">
    <property type="entry name" value="FRG"/>
    <property type="match status" value="1"/>
</dbReference>
<dbReference type="SMART" id="SM00901">
    <property type="entry name" value="FRG"/>
    <property type="match status" value="1"/>
</dbReference>
<evidence type="ECO:0000259" key="1">
    <source>
        <dbReference type="SMART" id="SM00901"/>
    </source>
</evidence>
<proteinExistence type="predicted"/>
<feature type="non-terminal residue" evidence="2">
    <location>
        <position position="1"/>
    </location>
</feature>
<dbReference type="RefSeq" id="WP_241494760.1">
    <property type="nucleotide sequence ID" value="NZ_JARRTL010000017.1"/>
</dbReference>
<dbReference type="Proteomes" id="UP001341297">
    <property type="component" value="Unassembled WGS sequence"/>
</dbReference>
<organism evidence="2 3">
    <name type="scientific">Bacillus glycinifermentans</name>
    <dbReference type="NCBI Taxonomy" id="1664069"/>
    <lineage>
        <taxon>Bacteria</taxon>
        <taxon>Bacillati</taxon>
        <taxon>Bacillota</taxon>
        <taxon>Bacilli</taxon>
        <taxon>Bacillales</taxon>
        <taxon>Bacillaceae</taxon>
        <taxon>Bacillus</taxon>
    </lineage>
</organism>
<dbReference type="InterPro" id="IPR014966">
    <property type="entry name" value="FRG-dom"/>
</dbReference>
<sequence length="388" mass="45434">RGLTRSIDMEQVNNLSQFKEMVQKHSTGETYYRGQLSHYTDINSSISRDKGYVLNEDKIFNESVLIMPKEFEHIHEPIDYLAKMQHYNIPTRLIDMTVNPLIALFFAVENVDDENDGIVYIFNKNGELKDCKHVRLLSLLAKINDYTFSFIQKKFEEHYGEIITIPEITHYSTKPAFIKYSQNEDKTNIRITNQKGTFAICCNEMSPNGTLGQNIMPLVSDIKVKIRIPYEYKKVVKQELDNIGINKAFIYPELPSVGDYVREKYKYRNYVKENIYTIVNTKDESTGAAKRLSMVVVLEKPQQIEQIKVICKTIINGYKKSQDVVWIYIAKSGEDYKNTNWIMRAQWIRPTLNEMFKPLPIGNSQDGEYYWDYSEDYSVRSDFYKTMS</sequence>
<evidence type="ECO:0000313" key="2">
    <source>
        <dbReference type="EMBL" id="MEC0486408.1"/>
    </source>
</evidence>
<name>A0ABU6HA52_9BACI</name>
<evidence type="ECO:0000313" key="3">
    <source>
        <dbReference type="Proteomes" id="UP001341297"/>
    </source>
</evidence>
<protein>
    <submittedName>
        <fullName evidence="2">FRG domain-containing protein</fullName>
    </submittedName>
</protein>
<accession>A0ABU6HA52</accession>
<comment type="caution">
    <text evidence="2">The sequence shown here is derived from an EMBL/GenBank/DDBJ whole genome shotgun (WGS) entry which is preliminary data.</text>
</comment>
<reference evidence="2 3" key="1">
    <citation type="submission" date="2023-03" db="EMBL/GenBank/DDBJ databases">
        <title>Agriculturally important microbes genome sequencing.</title>
        <authorList>
            <person name="Dunlap C."/>
        </authorList>
    </citation>
    <scope>NUCLEOTIDE SEQUENCE [LARGE SCALE GENOMIC DNA]</scope>
    <source>
        <strain evidence="2 3">CBP-3203</strain>
    </source>
</reference>
<feature type="domain" description="FRG" evidence="1">
    <location>
        <begin position="26"/>
        <end position="120"/>
    </location>
</feature>
<dbReference type="EMBL" id="JARRTL010000017">
    <property type="protein sequence ID" value="MEC0486408.1"/>
    <property type="molecule type" value="Genomic_DNA"/>
</dbReference>
<gene>
    <name evidence="2" type="ORF">P8828_16580</name>
</gene>
<keyword evidence="3" id="KW-1185">Reference proteome</keyword>